<protein>
    <submittedName>
        <fullName evidence="2">Genetic interactor of prohibitins 3, mitochondrial</fullName>
    </submittedName>
</protein>
<evidence type="ECO:0000313" key="3">
    <source>
        <dbReference type="Proteomes" id="UP001302126"/>
    </source>
</evidence>
<proteinExistence type="predicted"/>
<reference evidence="2" key="2">
    <citation type="submission" date="2023-05" db="EMBL/GenBank/DDBJ databases">
        <authorList>
            <consortium name="Lawrence Berkeley National Laboratory"/>
            <person name="Steindorff A."/>
            <person name="Hensen N."/>
            <person name="Bonometti L."/>
            <person name="Westerberg I."/>
            <person name="Brannstrom I.O."/>
            <person name="Guillou S."/>
            <person name="Cros-Aarteil S."/>
            <person name="Calhoun S."/>
            <person name="Haridas S."/>
            <person name="Kuo A."/>
            <person name="Mondo S."/>
            <person name="Pangilinan J."/>
            <person name="Riley R."/>
            <person name="Labutti K."/>
            <person name="Andreopoulos B."/>
            <person name="Lipzen A."/>
            <person name="Chen C."/>
            <person name="Yanf M."/>
            <person name="Daum C."/>
            <person name="Ng V."/>
            <person name="Clum A."/>
            <person name="Ohm R."/>
            <person name="Martin F."/>
            <person name="Silar P."/>
            <person name="Natvig D."/>
            <person name="Lalanne C."/>
            <person name="Gautier V."/>
            <person name="Ament-Velasquez S.L."/>
            <person name="Kruys A."/>
            <person name="Hutchinson M.I."/>
            <person name="Powell A.J."/>
            <person name="Barry K."/>
            <person name="Miller A.N."/>
            <person name="Grigoriev I.V."/>
            <person name="Debuchy R."/>
            <person name="Gladieux P."/>
            <person name="Thoren M.H."/>
            <person name="Johannesson H."/>
        </authorList>
    </citation>
    <scope>NUCLEOTIDE SEQUENCE</scope>
    <source>
        <strain evidence="2">PSN309</strain>
    </source>
</reference>
<dbReference type="PANTHER" id="PTHR46434:SF1">
    <property type="entry name" value="GENETIC INTERACTOR OF PROHIBITINS 3, MITOCHONDRIAL"/>
    <property type="match status" value="1"/>
</dbReference>
<dbReference type="SUPFAM" id="SSF52540">
    <property type="entry name" value="P-loop containing nucleoside triphosphate hydrolases"/>
    <property type="match status" value="1"/>
</dbReference>
<feature type="compositionally biased region" description="Basic and acidic residues" evidence="1">
    <location>
        <begin position="641"/>
        <end position="656"/>
    </location>
</feature>
<dbReference type="AlphaFoldDB" id="A0AAN7AHA7"/>
<dbReference type="InterPro" id="IPR027417">
    <property type="entry name" value="P-loop_NTPase"/>
</dbReference>
<name>A0AAN7AHA7_9PEZI</name>
<dbReference type="Proteomes" id="UP001302126">
    <property type="component" value="Unassembled WGS sequence"/>
</dbReference>
<dbReference type="GO" id="GO:0005739">
    <property type="term" value="C:mitochondrion"/>
    <property type="evidence" value="ECO:0007669"/>
    <property type="project" value="TreeGrafter"/>
</dbReference>
<feature type="region of interest" description="Disordered" evidence="1">
    <location>
        <begin position="641"/>
        <end position="672"/>
    </location>
</feature>
<keyword evidence="3" id="KW-1185">Reference proteome</keyword>
<dbReference type="EMBL" id="MU864420">
    <property type="protein sequence ID" value="KAK4186594.1"/>
    <property type="molecule type" value="Genomic_DNA"/>
</dbReference>
<feature type="region of interest" description="Disordered" evidence="1">
    <location>
        <begin position="742"/>
        <end position="774"/>
    </location>
</feature>
<reference evidence="2" key="1">
    <citation type="journal article" date="2023" name="Mol. Phylogenet. Evol.">
        <title>Genome-scale phylogeny and comparative genomics of the fungal order Sordariales.</title>
        <authorList>
            <person name="Hensen N."/>
            <person name="Bonometti L."/>
            <person name="Westerberg I."/>
            <person name="Brannstrom I.O."/>
            <person name="Guillou S."/>
            <person name="Cros-Aarteil S."/>
            <person name="Calhoun S."/>
            <person name="Haridas S."/>
            <person name="Kuo A."/>
            <person name="Mondo S."/>
            <person name="Pangilinan J."/>
            <person name="Riley R."/>
            <person name="LaButti K."/>
            <person name="Andreopoulos B."/>
            <person name="Lipzen A."/>
            <person name="Chen C."/>
            <person name="Yan M."/>
            <person name="Daum C."/>
            <person name="Ng V."/>
            <person name="Clum A."/>
            <person name="Steindorff A."/>
            <person name="Ohm R.A."/>
            <person name="Martin F."/>
            <person name="Silar P."/>
            <person name="Natvig D.O."/>
            <person name="Lalanne C."/>
            <person name="Gautier V."/>
            <person name="Ament-Velasquez S.L."/>
            <person name="Kruys A."/>
            <person name="Hutchinson M.I."/>
            <person name="Powell A.J."/>
            <person name="Barry K."/>
            <person name="Miller A.N."/>
            <person name="Grigoriev I.V."/>
            <person name="Debuchy R."/>
            <person name="Gladieux P."/>
            <person name="Hiltunen Thoren M."/>
            <person name="Johannesson H."/>
        </authorList>
    </citation>
    <scope>NUCLEOTIDE SEQUENCE</scope>
    <source>
        <strain evidence="2">PSN309</strain>
    </source>
</reference>
<dbReference type="PANTHER" id="PTHR46434">
    <property type="entry name" value="GENETIC INTERACTOR OF PROHIBITINS 3, MITOCHONDRIAL"/>
    <property type="match status" value="1"/>
</dbReference>
<sequence length="774" mass="87242">MEKCTRQMQIHSATLGYFTTVINDTAMSVHHGRTICSRWIGRAFSLERKSSTSELPIYLCPAFRSLSRERATPRPQIRQAAPTQFRQLRRLHAQAAAEASEPVEDDHHEPVIQQKPVRQLPGQCSGCGALSQTAIPDQAGYFDISRKSVRQYLGLEDEKETRTRTRDQKDDIVKQALSGLNVEGLAQLGIDLTSLLPRRDVAPSKSQSASDKPPVCDRCHKLLHHSAGTSIYHPSVESLRDTIEESPYKQNHVYHVLDAADFPMSLIKGLPALLDVTLRTQNRRSSIVKYHRGRRMEMSFIITRSDLLAPKKEQVDAMMPYLKEVLRESLGRLGGRVRLGNVRCVSAKRHWWTSELKEEIFERGGAGWMVGRVNVGKSQLFEAVYPKNRMDPKKSKDGIQVNMFPKDLPLCKQELDESNPLLPGLELDNGSELLPPPQPEVQFPEMPIVSSLPGTTASPIRVPFGSGKGELIDLPGLSRGDLELHIRESCRQDLIMKSRIVPEQQVIRPGQSLLLGGFIRITPRNVAPDEELVFLGYAFTPIEPHLTDTNKAILVQTQSPDAPKVANISLPGTGEKIQHAGAFQLRYDITKQKTGPITRKEAAGIRVDRLPYRVLGIDILIEGCGWVELNVQVRTRKLFGDRKPEDKPKEEEKTLDDWESQWPSTSPEVPLETVPEKLDLRPEPVNAVKKKEDKNDPWAVFDDVKENEGPEPNWPVIDVFSPEGRFIGYRRPMCAWEVNKVKKTKEESKKRPRPSMKGVKKEVKRGNRGPEATF</sequence>
<dbReference type="InterPro" id="IPR050896">
    <property type="entry name" value="Mito_lipid_metab_GTPase"/>
</dbReference>
<dbReference type="Gene3D" id="3.40.50.300">
    <property type="entry name" value="P-loop containing nucleotide triphosphate hydrolases"/>
    <property type="match status" value="1"/>
</dbReference>
<organism evidence="2 3">
    <name type="scientific">Podospora australis</name>
    <dbReference type="NCBI Taxonomy" id="1536484"/>
    <lineage>
        <taxon>Eukaryota</taxon>
        <taxon>Fungi</taxon>
        <taxon>Dikarya</taxon>
        <taxon>Ascomycota</taxon>
        <taxon>Pezizomycotina</taxon>
        <taxon>Sordariomycetes</taxon>
        <taxon>Sordariomycetidae</taxon>
        <taxon>Sordariales</taxon>
        <taxon>Podosporaceae</taxon>
        <taxon>Podospora</taxon>
    </lineage>
</organism>
<gene>
    <name evidence="2" type="ORF">QBC35DRAFT_500878</name>
</gene>
<evidence type="ECO:0000313" key="2">
    <source>
        <dbReference type="EMBL" id="KAK4186594.1"/>
    </source>
</evidence>
<accession>A0AAN7AHA7</accession>
<comment type="caution">
    <text evidence="2">The sequence shown here is derived from an EMBL/GenBank/DDBJ whole genome shotgun (WGS) entry which is preliminary data.</text>
</comment>
<evidence type="ECO:0000256" key="1">
    <source>
        <dbReference type="SAM" id="MobiDB-lite"/>
    </source>
</evidence>